<protein>
    <submittedName>
        <fullName evidence="2">Uncharacterized protein</fullName>
    </submittedName>
</protein>
<sequence>MATILSQQQQQRRGHAELSMQPISREKPPTISKESTLCEVFIKEFNQIPGWTCYPEAAGFDVLVVHDDGRQIGVEAKLSLNGVVSRKPRNFRQPINMACLALGR</sequence>
<dbReference type="AlphaFoldDB" id="A0A3G1HJP7"/>
<reference evidence="2" key="1">
    <citation type="submission" date="2015-12" db="EMBL/GenBank/DDBJ databases">
        <title>The first report of fully sequenced SIM-encoding plasmid pHN39-SIM.</title>
        <authorList>
            <person name="Sun F."/>
            <person name="Zhou D."/>
            <person name="Wang Q."/>
            <person name="Feng J."/>
            <person name="Feng W."/>
            <person name="Luo W."/>
            <person name="Zhang D."/>
            <person name="Chen Y."/>
            <person name="Qiu X."/>
            <person name="Yin Z."/>
            <person name="Chen W."/>
            <person name="Xia P."/>
        </authorList>
    </citation>
    <scope>NUCLEOTIDE SEQUENCE</scope>
    <source>
        <strain evidence="2">HN39</strain>
        <plasmid evidence="2">pHN39-SIM</plasmid>
    </source>
</reference>
<name>A0A3G1HJP7_PSEAI</name>
<proteinExistence type="predicted"/>
<feature type="compositionally biased region" description="Polar residues" evidence="1">
    <location>
        <begin position="1"/>
        <end position="11"/>
    </location>
</feature>
<geneLocation type="plasmid" evidence="2">
    <name>pHN39-SIM</name>
</geneLocation>
<feature type="region of interest" description="Disordered" evidence="1">
    <location>
        <begin position="1"/>
        <end position="31"/>
    </location>
</feature>
<evidence type="ECO:0000256" key="1">
    <source>
        <dbReference type="SAM" id="MobiDB-lite"/>
    </source>
</evidence>
<keyword evidence="2" id="KW-0614">Plasmid</keyword>
<organism evidence="2">
    <name type="scientific">Pseudomonas aeruginosa</name>
    <dbReference type="NCBI Taxonomy" id="287"/>
    <lineage>
        <taxon>Bacteria</taxon>
        <taxon>Pseudomonadati</taxon>
        <taxon>Pseudomonadota</taxon>
        <taxon>Gammaproteobacteria</taxon>
        <taxon>Pseudomonadales</taxon>
        <taxon>Pseudomonadaceae</taxon>
        <taxon>Pseudomonas</taxon>
    </lineage>
</organism>
<dbReference type="EMBL" id="KU254577">
    <property type="protein sequence ID" value="AMP35850.1"/>
    <property type="molecule type" value="Genomic_DNA"/>
</dbReference>
<accession>A0A3G1HJP7</accession>
<evidence type="ECO:0000313" key="2">
    <source>
        <dbReference type="EMBL" id="AMP35850.1"/>
    </source>
</evidence>